<dbReference type="AlphaFoldDB" id="A0A1S8CXV3"/>
<dbReference type="InterPro" id="IPR036976">
    <property type="entry name" value="RimM_N_sf"/>
</dbReference>
<dbReference type="NCBIfam" id="TIGR02273">
    <property type="entry name" value="16S_RimM"/>
    <property type="match status" value="1"/>
</dbReference>
<dbReference type="HAMAP" id="MF_00014">
    <property type="entry name" value="Ribosome_mat_RimM"/>
    <property type="match status" value="1"/>
</dbReference>
<dbReference type="OrthoDB" id="9783509at2"/>
<dbReference type="InterPro" id="IPR009000">
    <property type="entry name" value="Transl_B-barrel_sf"/>
</dbReference>
<comment type="subunit">
    <text evidence="5">Binds ribosomal protein uS19.</text>
</comment>
<evidence type="ECO:0000256" key="2">
    <source>
        <dbReference type="ARBA" id="ARBA00022517"/>
    </source>
</evidence>
<feature type="domain" description="Ribosome maturation factor RimM PRC barrel" evidence="7">
    <location>
        <begin position="106"/>
        <end position="178"/>
    </location>
</feature>
<protein>
    <recommendedName>
        <fullName evidence="5">Ribosome maturation factor RimM</fullName>
    </recommendedName>
</protein>
<dbReference type="RefSeq" id="WP_076876859.1">
    <property type="nucleotide sequence ID" value="NZ_MLCN01000003.1"/>
</dbReference>
<comment type="function">
    <text evidence="5">An accessory protein needed during the final step in the assembly of 30S ribosomal subunit, possibly for assembly of the head region. Essential for efficient processing of 16S rRNA. May be needed both before and after RbfA during the maturation of 16S rRNA. It has affinity for free ribosomal 30S subunits but not for 70S ribosomes.</text>
</comment>
<evidence type="ECO:0000256" key="5">
    <source>
        <dbReference type="HAMAP-Rule" id="MF_00014"/>
    </source>
</evidence>
<dbReference type="InterPro" id="IPR056792">
    <property type="entry name" value="PRC_RimM"/>
</dbReference>
<dbReference type="InterPro" id="IPR011961">
    <property type="entry name" value="RimM"/>
</dbReference>
<dbReference type="InterPro" id="IPR002676">
    <property type="entry name" value="RimM_N"/>
</dbReference>
<dbReference type="Proteomes" id="UP000192132">
    <property type="component" value="Unassembled WGS sequence"/>
</dbReference>
<dbReference type="SUPFAM" id="SSF50447">
    <property type="entry name" value="Translation proteins"/>
    <property type="match status" value="1"/>
</dbReference>
<dbReference type="InterPro" id="IPR011033">
    <property type="entry name" value="PRC_barrel-like_sf"/>
</dbReference>
<evidence type="ECO:0000256" key="1">
    <source>
        <dbReference type="ARBA" id="ARBA00022490"/>
    </source>
</evidence>
<sequence>MNTIPQPPADRIHIGQLRAAYGIQGWLWVYSNTDPMANLFNYLPWWIETPTGWKTVDVKRWRTQGKGLVVLLKDVADRNAAEQLTGVNIWISKSQLPKPGLDEFYWADLVGLTVLGTDEAGKSVNLGQIAELFETGANDVMVVRATADSVDGDERMIPWHVDVVQDIDLEARQMRVNWGADY</sequence>
<proteinExistence type="inferred from homology"/>
<organism evidence="8 9">
    <name type="scientific">Alkanindiges hydrocarboniclasticus</name>
    <dbReference type="NCBI Taxonomy" id="1907941"/>
    <lineage>
        <taxon>Bacteria</taxon>
        <taxon>Pseudomonadati</taxon>
        <taxon>Pseudomonadota</taxon>
        <taxon>Gammaproteobacteria</taxon>
        <taxon>Moraxellales</taxon>
        <taxon>Moraxellaceae</taxon>
        <taxon>Alkanindiges</taxon>
    </lineage>
</organism>
<dbReference type="GO" id="GO:0005840">
    <property type="term" value="C:ribosome"/>
    <property type="evidence" value="ECO:0007669"/>
    <property type="project" value="InterPro"/>
</dbReference>
<dbReference type="PANTHER" id="PTHR33692">
    <property type="entry name" value="RIBOSOME MATURATION FACTOR RIMM"/>
    <property type="match status" value="1"/>
</dbReference>
<feature type="domain" description="RimM N-terminal" evidence="6">
    <location>
        <begin position="14"/>
        <end position="95"/>
    </location>
</feature>
<evidence type="ECO:0000313" key="9">
    <source>
        <dbReference type="Proteomes" id="UP000192132"/>
    </source>
</evidence>
<dbReference type="PANTHER" id="PTHR33692:SF1">
    <property type="entry name" value="RIBOSOME MATURATION FACTOR RIMM"/>
    <property type="match status" value="1"/>
</dbReference>
<dbReference type="Gene3D" id="2.30.30.240">
    <property type="entry name" value="PRC-barrel domain"/>
    <property type="match status" value="1"/>
</dbReference>
<accession>A0A1S8CXV3</accession>
<keyword evidence="3 5" id="KW-0698">rRNA processing</keyword>
<dbReference type="SUPFAM" id="SSF50346">
    <property type="entry name" value="PRC-barrel domain"/>
    <property type="match status" value="1"/>
</dbReference>
<keyword evidence="4 5" id="KW-0143">Chaperone</keyword>
<dbReference type="GO" id="GO:0042274">
    <property type="term" value="P:ribosomal small subunit biogenesis"/>
    <property type="evidence" value="ECO:0007669"/>
    <property type="project" value="UniProtKB-UniRule"/>
</dbReference>
<comment type="caution">
    <text evidence="8">The sequence shown here is derived from an EMBL/GenBank/DDBJ whole genome shotgun (WGS) entry which is preliminary data.</text>
</comment>
<dbReference type="Pfam" id="PF01782">
    <property type="entry name" value="RimM"/>
    <property type="match status" value="1"/>
</dbReference>
<evidence type="ECO:0000259" key="6">
    <source>
        <dbReference type="Pfam" id="PF01782"/>
    </source>
</evidence>
<keyword evidence="9" id="KW-1185">Reference proteome</keyword>
<dbReference type="GO" id="GO:0043022">
    <property type="term" value="F:ribosome binding"/>
    <property type="evidence" value="ECO:0007669"/>
    <property type="project" value="InterPro"/>
</dbReference>
<evidence type="ECO:0000259" key="7">
    <source>
        <dbReference type="Pfam" id="PF24986"/>
    </source>
</evidence>
<comment type="similarity">
    <text evidence="5">Belongs to the RimM family.</text>
</comment>
<dbReference type="Pfam" id="PF24986">
    <property type="entry name" value="PRC_RimM"/>
    <property type="match status" value="1"/>
</dbReference>
<evidence type="ECO:0000256" key="4">
    <source>
        <dbReference type="ARBA" id="ARBA00023186"/>
    </source>
</evidence>
<comment type="subcellular location">
    <subcellularLocation>
        <location evidence="5">Cytoplasm</location>
    </subcellularLocation>
</comment>
<dbReference type="GO" id="GO:0006364">
    <property type="term" value="P:rRNA processing"/>
    <property type="evidence" value="ECO:0007669"/>
    <property type="project" value="UniProtKB-UniRule"/>
</dbReference>
<dbReference type="GO" id="GO:0005737">
    <property type="term" value="C:cytoplasm"/>
    <property type="evidence" value="ECO:0007669"/>
    <property type="project" value="UniProtKB-SubCell"/>
</dbReference>
<evidence type="ECO:0000313" key="8">
    <source>
        <dbReference type="EMBL" id="ONG42171.1"/>
    </source>
</evidence>
<keyword evidence="2 5" id="KW-0690">Ribosome biogenesis</keyword>
<dbReference type="Gene3D" id="2.40.30.60">
    <property type="entry name" value="RimM"/>
    <property type="match status" value="1"/>
</dbReference>
<dbReference type="EMBL" id="MLCN01000003">
    <property type="protein sequence ID" value="ONG42171.1"/>
    <property type="molecule type" value="Genomic_DNA"/>
</dbReference>
<name>A0A1S8CXV3_9GAMM</name>
<reference evidence="8 9" key="1">
    <citation type="submission" date="2016-10" db="EMBL/GenBank/DDBJ databases">
        <title>Draft Genome sequence of Alkanindiges sp. strain H1.</title>
        <authorList>
            <person name="Subhash Y."/>
            <person name="Lee S."/>
        </authorList>
    </citation>
    <scope>NUCLEOTIDE SEQUENCE [LARGE SCALE GENOMIC DNA]</scope>
    <source>
        <strain evidence="8 9">H1</strain>
    </source>
</reference>
<evidence type="ECO:0000256" key="3">
    <source>
        <dbReference type="ARBA" id="ARBA00022552"/>
    </source>
</evidence>
<gene>
    <name evidence="5" type="primary">rimM</name>
    <name evidence="8" type="ORF">BKE30_01340</name>
</gene>
<comment type="domain">
    <text evidence="5">The PRC barrel domain binds ribosomal protein uS19.</text>
</comment>
<keyword evidence="1 5" id="KW-0963">Cytoplasm</keyword>
<dbReference type="STRING" id="1907941.BKE30_01340"/>